<evidence type="ECO:0000313" key="1">
    <source>
        <dbReference type="EMBL" id="GAA4024555.1"/>
    </source>
</evidence>
<organism evidence="1 2">
    <name type="scientific">Streptomyces plumbiresistens</name>
    <dbReference type="NCBI Taxonomy" id="511811"/>
    <lineage>
        <taxon>Bacteria</taxon>
        <taxon>Bacillati</taxon>
        <taxon>Actinomycetota</taxon>
        <taxon>Actinomycetes</taxon>
        <taxon>Kitasatosporales</taxon>
        <taxon>Streptomycetaceae</taxon>
        <taxon>Streptomyces</taxon>
    </lineage>
</organism>
<accession>A0ABP7TD40</accession>
<gene>
    <name evidence="1" type="ORF">GCM10022232_82430</name>
</gene>
<name>A0ABP7TD40_9ACTN</name>
<comment type="caution">
    <text evidence="1">The sequence shown here is derived from an EMBL/GenBank/DDBJ whole genome shotgun (WGS) entry which is preliminary data.</text>
</comment>
<protein>
    <submittedName>
        <fullName evidence="1">Uncharacterized protein</fullName>
    </submittedName>
</protein>
<dbReference type="EMBL" id="BAAAZX010000036">
    <property type="protein sequence ID" value="GAA4024555.1"/>
    <property type="molecule type" value="Genomic_DNA"/>
</dbReference>
<dbReference type="Proteomes" id="UP001500456">
    <property type="component" value="Unassembled WGS sequence"/>
</dbReference>
<sequence>MSPQIKGERGLPGWRAAASGAYAVTGRMDPVKTAIVKGKLRGEAVNGADGFAAT</sequence>
<proteinExistence type="predicted"/>
<keyword evidence="2" id="KW-1185">Reference proteome</keyword>
<evidence type="ECO:0000313" key="2">
    <source>
        <dbReference type="Proteomes" id="UP001500456"/>
    </source>
</evidence>
<reference evidence="2" key="1">
    <citation type="journal article" date="2019" name="Int. J. Syst. Evol. Microbiol.">
        <title>The Global Catalogue of Microorganisms (GCM) 10K type strain sequencing project: providing services to taxonomists for standard genome sequencing and annotation.</title>
        <authorList>
            <consortium name="The Broad Institute Genomics Platform"/>
            <consortium name="The Broad Institute Genome Sequencing Center for Infectious Disease"/>
            <person name="Wu L."/>
            <person name="Ma J."/>
        </authorList>
    </citation>
    <scope>NUCLEOTIDE SEQUENCE [LARGE SCALE GENOMIC DNA]</scope>
    <source>
        <strain evidence="2">JCM 16924</strain>
    </source>
</reference>